<proteinExistence type="predicted"/>
<sequence length="647" mass="73477">MESFTNERRRCNVSDRINSSTGRSHDPWHSTPVKKNLFGPRETPEFSRLRSEMKSRPGAMSLHDLSKPALTSTTISQASCSTLELSTVQRQRAELHLLMAELRDRDQELNSMAASHQKQMLSWEHDRQRVLILEQRSARLDDELEKRTAVIRALSKRVKLVEQREREAIKELNSAHQHLQELSQKQLNNSRHEQELEERNQNLNTTVTRLSSQVGQLQVREEELTSMLQLKDKDMTEATNHILELSGRLCDLEKSLEEMRTRESQALRESEENKHGFRESRYLISQLRAELQEKTLENNSQREEIIALKQEKQLLQKEITSIELQMMSTMPALLQALLEGSEIVFVSGFRGKAPFVCPDESKSWREELLELSHSKQNRAESELNCLRQVCENQQNDLQLLRLNLESAREALRHQEGERSRQRVDSGLGGSGEREYTDDPLSLEIESGLISRASNTSCLGPLSTHQSETHSDCHPHEEIKTLPEVPKAQCMGRSSGEDSALSDSRADLDVLAVIDYDRTTGTPVCVLDLDFSPRFTRSATAHSHHQHTEHLIPSQGSRRSSICSSNNTLKIEVHSNQDSSSSSTSRLQRLLQESQEMVASLESSSRKSLSKCLSPAEPVCEESTCSEACDQNLLPPPCDQSQQSPVRL</sequence>
<dbReference type="STRING" id="623744.A0A553NKV3"/>
<feature type="compositionally biased region" description="Low complexity" evidence="2">
    <location>
        <begin position="553"/>
        <end position="562"/>
    </location>
</feature>
<dbReference type="AlphaFoldDB" id="A0A553NKV3"/>
<dbReference type="Proteomes" id="UP000316079">
    <property type="component" value="Unassembled WGS sequence"/>
</dbReference>
<reference evidence="3 4" key="1">
    <citation type="journal article" date="2019" name="Sci. Data">
        <title>Hybrid genome assembly and annotation of Danionella translucida.</title>
        <authorList>
            <person name="Kadobianskyi M."/>
            <person name="Schulze L."/>
            <person name="Schuelke M."/>
            <person name="Judkewitz B."/>
        </authorList>
    </citation>
    <scope>NUCLEOTIDE SEQUENCE [LARGE SCALE GENOMIC DNA]</scope>
    <source>
        <strain evidence="3 4">Bolton</strain>
    </source>
</reference>
<feature type="region of interest" description="Disordered" evidence="2">
    <location>
        <begin position="539"/>
        <end position="562"/>
    </location>
</feature>
<feature type="compositionally biased region" description="Basic and acidic residues" evidence="2">
    <location>
        <begin position="1"/>
        <end position="13"/>
    </location>
</feature>
<evidence type="ECO:0000256" key="2">
    <source>
        <dbReference type="SAM" id="MobiDB-lite"/>
    </source>
</evidence>
<protein>
    <recommendedName>
        <fullName evidence="5">Coiled-coil domain-containing protein 62</fullName>
    </recommendedName>
</protein>
<evidence type="ECO:0000256" key="1">
    <source>
        <dbReference type="SAM" id="Coils"/>
    </source>
</evidence>
<evidence type="ECO:0000313" key="3">
    <source>
        <dbReference type="EMBL" id="TRY66030.1"/>
    </source>
</evidence>
<dbReference type="OrthoDB" id="6155277at2759"/>
<feature type="coiled-coil region" evidence="1">
    <location>
        <begin position="85"/>
        <end position="119"/>
    </location>
</feature>
<feature type="region of interest" description="Disordered" evidence="2">
    <location>
        <begin position="411"/>
        <end position="439"/>
    </location>
</feature>
<feature type="region of interest" description="Disordered" evidence="2">
    <location>
        <begin position="481"/>
        <end position="502"/>
    </location>
</feature>
<feature type="region of interest" description="Disordered" evidence="2">
    <location>
        <begin position="1"/>
        <end position="44"/>
    </location>
</feature>
<evidence type="ECO:0000313" key="4">
    <source>
        <dbReference type="Proteomes" id="UP000316079"/>
    </source>
</evidence>
<keyword evidence="4" id="KW-1185">Reference proteome</keyword>
<organism evidence="3 4">
    <name type="scientific">Danionella cerebrum</name>
    <dbReference type="NCBI Taxonomy" id="2873325"/>
    <lineage>
        <taxon>Eukaryota</taxon>
        <taxon>Metazoa</taxon>
        <taxon>Chordata</taxon>
        <taxon>Craniata</taxon>
        <taxon>Vertebrata</taxon>
        <taxon>Euteleostomi</taxon>
        <taxon>Actinopterygii</taxon>
        <taxon>Neopterygii</taxon>
        <taxon>Teleostei</taxon>
        <taxon>Ostariophysi</taxon>
        <taxon>Cypriniformes</taxon>
        <taxon>Danionidae</taxon>
        <taxon>Danioninae</taxon>
        <taxon>Danionella</taxon>
    </lineage>
</organism>
<dbReference type="EMBL" id="SRMA01026874">
    <property type="protein sequence ID" value="TRY66030.1"/>
    <property type="molecule type" value="Genomic_DNA"/>
</dbReference>
<feature type="coiled-coil region" evidence="1">
    <location>
        <begin position="253"/>
        <end position="325"/>
    </location>
</feature>
<keyword evidence="1" id="KW-0175">Coiled coil</keyword>
<gene>
    <name evidence="3" type="ORF">DNTS_001373</name>
</gene>
<accession>A0A553NKV3</accession>
<feature type="coiled-coil region" evidence="1">
    <location>
        <begin position="151"/>
        <end position="213"/>
    </location>
</feature>
<name>A0A553NKV3_9TELE</name>
<comment type="caution">
    <text evidence="3">The sequence shown here is derived from an EMBL/GenBank/DDBJ whole genome shotgun (WGS) entry which is preliminary data.</text>
</comment>
<evidence type="ECO:0008006" key="5">
    <source>
        <dbReference type="Google" id="ProtNLM"/>
    </source>
</evidence>
<feature type="compositionally biased region" description="Basic and acidic residues" evidence="2">
    <location>
        <begin position="411"/>
        <end position="423"/>
    </location>
</feature>